<evidence type="ECO:0008006" key="3">
    <source>
        <dbReference type="Google" id="ProtNLM"/>
    </source>
</evidence>
<gene>
    <name evidence="1" type="ORF">Mal64_22120</name>
</gene>
<evidence type="ECO:0000313" key="1">
    <source>
        <dbReference type="EMBL" id="TWT88724.1"/>
    </source>
</evidence>
<dbReference type="AlphaFoldDB" id="A0A5C5ZML7"/>
<dbReference type="EMBL" id="SJPQ01000002">
    <property type="protein sequence ID" value="TWT88724.1"/>
    <property type="molecule type" value="Genomic_DNA"/>
</dbReference>
<proteinExistence type="predicted"/>
<evidence type="ECO:0000313" key="2">
    <source>
        <dbReference type="Proteomes" id="UP000315440"/>
    </source>
</evidence>
<organism evidence="1 2">
    <name type="scientific">Pseudobythopirellula maris</name>
    <dbReference type="NCBI Taxonomy" id="2527991"/>
    <lineage>
        <taxon>Bacteria</taxon>
        <taxon>Pseudomonadati</taxon>
        <taxon>Planctomycetota</taxon>
        <taxon>Planctomycetia</taxon>
        <taxon>Pirellulales</taxon>
        <taxon>Lacipirellulaceae</taxon>
        <taxon>Pseudobythopirellula</taxon>
    </lineage>
</organism>
<accession>A0A5C5ZML7</accession>
<reference evidence="1 2" key="1">
    <citation type="submission" date="2019-02" db="EMBL/GenBank/DDBJ databases">
        <title>Deep-cultivation of Planctomycetes and their phenomic and genomic characterization uncovers novel biology.</title>
        <authorList>
            <person name="Wiegand S."/>
            <person name="Jogler M."/>
            <person name="Boedeker C."/>
            <person name="Pinto D."/>
            <person name="Vollmers J."/>
            <person name="Rivas-Marin E."/>
            <person name="Kohn T."/>
            <person name="Peeters S.H."/>
            <person name="Heuer A."/>
            <person name="Rast P."/>
            <person name="Oberbeckmann S."/>
            <person name="Bunk B."/>
            <person name="Jeske O."/>
            <person name="Meyerdierks A."/>
            <person name="Storesund J.E."/>
            <person name="Kallscheuer N."/>
            <person name="Luecker S."/>
            <person name="Lage O.M."/>
            <person name="Pohl T."/>
            <person name="Merkel B.J."/>
            <person name="Hornburger P."/>
            <person name="Mueller R.-W."/>
            <person name="Bruemmer F."/>
            <person name="Labrenz M."/>
            <person name="Spormann A.M."/>
            <person name="Op Den Camp H."/>
            <person name="Overmann J."/>
            <person name="Amann R."/>
            <person name="Jetten M.S.M."/>
            <person name="Mascher T."/>
            <person name="Medema M.H."/>
            <person name="Devos D.P."/>
            <person name="Kaster A.-K."/>
            <person name="Ovreas L."/>
            <person name="Rohde M."/>
            <person name="Galperin M.Y."/>
            <person name="Jogler C."/>
        </authorList>
    </citation>
    <scope>NUCLEOTIDE SEQUENCE [LARGE SCALE GENOMIC DNA]</scope>
    <source>
        <strain evidence="1 2">Mal64</strain>
    </source>
</reference>
<name>A0A5C5ZML7_9BACT</name>
<comment type="caution">
    <text evidence="1">The sequence shown here is derived from an EMBL/GenBank/DDBJ whole genome shotgun (WGS) entry which is preliminary data.</text>
</comment>
<dbReference type="Gene3D" id="3.30.2310.20">
    <property type="entry name" value="RelE-like"/>
    <property type="match status" value="1"/>
</dbReference>
<keyword evidence="2" id="KW-1185">Reference proteome</keyword>
<dbReference type="InterPro" id="IPR035093">
    <property type="entry name" value="RelE/ParE_toxin_dom_sf"/>
</dbReference>
<dbReference type="Proteomes" id="UP000315440">
    <property type="component" value="Unassembled WGS sequence"/>
</dbReference>
<protein>
    <recommendedName>
        <fullName evidence="3">Plasmid stabilization system protein</fullName>
    </recommendedName>
</protein>
<sequence>MTLPIVRSTAYAEDLIAIWTHVAWDSVEAADRLVERINAIIGRLAAKPALEMHQFPDGLRGRRQTPTTE</sequence>